<reference evidence="2" key="1">
    <citation type="journal article" date="2019" name="Int. J. Syst. Evol. Microbiol.">
        <title>The Global Catalogue of Microorganisms (GCM) 10K type strain sequencing project: providing services to taxonomists for standard genome sequencing and annotation.</title>
        <authorList>
            <consortium name="The Broad Institute Genomics Platform"/>
            <consortium name="The Broad Institute Genome Sequencing Center for Infectious Disease"/>
            <person name="Wu L."/>
            <person name="Ma J."/>
        </authorList>
    </citation>
    <scope>NUCLEOTIDE SEQUENCE [LARGE SCALE GENOMIC DNA]</scope>
    <source>
        <strain evidence="2">JCM 17839</strain>
    </source>
</reference>
<evidence type="ECO:0000313" key="2">
    <source>
        <dbReference type="Proteomes" id="UP001500731"/>
    </source>
</evidence>
<proteinExistence type="predicted"/>
<keyword evidence="2" id="KW-1185">Reference proteome</keyword>
<comment type="caution">
    <text evidence="1">The sequence shown here is derived from an EMBL/GenBank/DDBJ whole genome shotgun (WGS) entry which is preliminary data.</text>
</comment>
<dbReference type="Proteomes" id="UP001500731">
    <property type="component" value="Unassembled WGS sequence"/>
</dbReference>
<evidence type="ECO:0000313" key="1">
    <source>
        <dbReference type="EMBL" id="GAA4484609.1"/>
    </source>
</evidence>
<dbReference type="EMBL" id="BAABGP010000012">
    <property type="protein sequence ID" value="GAA4484609.1"/>
    <property type="molecule type" value="Genomic_DNA"/>
</dbReference>
<name>A0ABP8PD60_9MICO</name>
<accession>A0ABP8PD60</accession>
<organism evidence="1 2">
    <name type="scientific">Microbacterium panaciterrae</name>
    <dbReference type="NCBI Taxonomy" id="985759"/>
    <lineage>
        <taxon>Bacteria</taxon>
        <taxon>Bacillati</taxon>
        <taxon>Actinomycetota</taxon>
        <taxon>Actinomycetes</taxon>
        <taxon>Micrococcales</taxon>
        <taxon>Microbacteriaceae</taxon>
        <taxon>Microbacterium</taxon>
    </lineage>
</organism>
<gene>
    <name evidence="1" type="ORF">GCM10023171_17750</name>
</gene>
<dbReference type="RefSeq" id="WP_345186200.1">
    <property type="nucleotide sequence ID" value="NZ_BAABGP010000012.1"/>
</dbReference>
<protein>
    <submittedName>
        <fullName evidence="1">Uncharacterized protein</fullName>
    </submittedName>
</protein>
<sequence>MTLTSSATRIPTVVLYDIMHEAATRVRGTLVALQDQHPENADSYRQQRLAIADLVNAVDADDRAAIQRTTDELRAEFDKLNAA</sequence>